<dbReference type="AlphaFoldDB" id="A0A5C7EYP7"/>
<name>A0A5C7EYP7_9PROT</name>
<evidence type="ECO:0000313" key="1">
    <source>
        <dbReference type="EMBL" id="TXF13551.1"/>
    </source>
</evidence>
<dbReference type="InterPro" id="IPR036194">
    <property type="entry name" value="FlhD_sf"/>
</dbReference>
<comment type="caution">
    <text evidence="1">The sequence shown here is derived from an EMBL/GenBank/DDBJ whole genome shotgun (WGS) entry which is preliminary data.</text>
</comment>
<gene>
    <name evidence="1" type="ORF">FR698_00020</name>
</gene>
<dbReference type="Gene3D" id="1.10.4000.10">
    <property type="entry name" value="Flagellar transcriptional activator FlhD"/>
    <property type="match status" value="1"/>
</dbReference>
<keyword evidence="2" id="KW-1185">Reference proteome</keyword>
<dbReference type="Proteomes" id="UP000321201">
    <property type="component" value="Unassembled WGS sequence"/>
</dbReference>
<dbReference type="EMBL" id="VPFL01000001">
    <property type="protein sequence ID" value="TXF13551.1"/>
    <property type="molecule type" value="Genomic_DNA"/>
</dbReference>
<dbReference type="OrthoDB" id="9342804at2"/>
<dbReference type="RefSeq" id="WP_147798137.1">
    <property type="nucleotide sequence ID" value="NZ_VPFL01000001.1"/>
</dbReference>
<dbReference type="InParanoid" id="A0A5C7EYP7"/>
<reference evidence="1 2" key="1">
    <citation type="submission" date="2019-08" db="EMBL/GenBank/DDBJ databases">
        <title>Pelomicrobium methylotrophicum gen. nov., sp. nov. a moderately thermophilic, facultatively anaerobic, lithoautotrophic and methylotrophic bacterium isolated from a terrestrial mud volcano.</title>
        <authorList>
            <person name="Slobodkina G.B."/>
            <person name="Merkel A.Y."/>
            <person name="Slobodkin A.I."/>
        </authorList>
    </citation>
    <scope>NUCLEOTIDE SEQUENCE [LARGE SCALE GENOMIC DNA]</scope>
    <source>
        <strain evidence="1 2">SM250</strain>
    </source>
</reference>
<protein>
    <recommendedName>
        <fullName evidence="3">Flagellar transcriptional regulator FlhD</fullName>
    </recommendedName>
</protein>
<dbReference type="SUPFAM" id="SSF63592">
    <property type="entry name" value="Flagellar transcriptional activator FlhD"/>
    <property type="match status" value="1"/>
</dbReference>
<accession>A0A5C7EYP7</accession>
<proteinExistence type="predicted"/>
<evidence type="ECO:0008006" key="3">
    <source>
        <dbReference type="Google" id="ProtNLM"/>
    </source>
</evidence>
<evidence type="ECO:0000313" key="2">
    <source>
        <dbReference type="Proteomes" id="UP000321201"/>
    </source>
</evidence>
<sequence length="93" mass="10018">MDDIISINRQFLIMAREVANSKSGEIVTGLPKPVLDRLAGLTIDQIEALARVGVSLMTVRLTVADIDQLLRLKDSGRSAYMLSVLAHGGRQGG</sequence>
<organism evidence="1 2">
    <name type="scientific">Pelomicrobium methylotrophicum</name>
    <dbReference type="NCBI Taxonomy" id="2602750"/>
    <lineage>
        <taxon>Bacteria</taxon>
        <taxon>Pseudomonadati</taxon>
        <taxon>Pseudomonadota</taxon>
        <taxon>Hydrogenophilia</taxon>
        <taxon>Hydrogenophilia incertae sedis</taxon>
        <taxon>Pelomicrobium</taxon>
    </lineage>
</organism>